<dbReference type="AlphaFoldDB" id="K0SM72"/>
<reference evidence="2 3" key="1">
    <citation type="journal article" date="2012" name="Genome Biol.">
        <title>Genome and low-iron response of an oceanic diatom adapted to chronic iron limitation.</title>
        <authorList>
            <person name="Lommer M."/>
            <person name="Specht M."/>
            <person name="Roy A.S."/>
            <person name="Kraemer L."/>
            <person name="Andreson R."/>
            <person name="Gutowska M.A."/>
            <person name="Wolf J."/>
            <person name="Bergner S.V."/>
            <person name="Schilhabel M.B."/>
            <person name="Klostermeier U.C."/>
            <person name="Beiko R.G."/>
            <person name="Rosenstiel P."/>
            <person name="Hippler M."/>
            <person name="Laroche J."/>
        </authorList>
    </citation>
    <scope>NUCLEOTIDE SEQUENCE [LARGE SCALE GENOMIC DNA]</scope>
    <source>
        <strain evidence="2 3">CCMP1005</strain>
    </source>
</reference>
<evidence type="ECO:0000313" key="3">
    <source>
        <dbReference type="Proteomes" id="UP000266841"/>
    </source>
</evidence>
<comment type="caution">
    <text evidence="2">The sequence shown here is derived from an EMBL/GenBank/DDBJ whole genome shotgun (WGS) entry which is preliminary data.</text>
</comment>
<sequence length="185" mass="20197">LAFGHHRAQAPALQDSKHGRDSSKRLQATAGPNANRFFIVPSRLGTDSTKRKLRRMKKRRCGLPLLAAQVLRGTSPAQCFTGSPAFSRGMATANTATADTSRLMCASRDDDGRSTSRRRAVASAASLLALQTLAAQPAFALRNGMRPSAAQVFSRTSARVVLYRHREHRRRGQEQRLEQGSGDNN</sequence>
<dbReference type="Proteomes" id="UP000266841">
    <property type="component" value="Unassembled WGS sequence"/>
</dbReference>
<accession>K0SM72</accession>
<organism evidence="2 3">
    <name type="scientific">Thalassiosira oceanica</name>
    <name type="common">Marine diatom</name>
    <dbReference type="NCBI Taxonomy" id="159749"/>
    <lineage>
        <taxon>Eukaryota</taxon>
        <taxon>Sar</taxon>
        <taxon>Stramenopiles</taxon>
        <taxon>Ochrophyta</taxon>
        <taxon>Bacillariophyta</taxon>
        <taxon>Coscinodiscophyceae</taxon>
        <taxon>Thalassiosirophycidae</taxon>
        <taxon>Thalassiosirales</taxon>
        <taxon>Thalassiosiraceae</taxon>
        <taxon>Thalassiosira</taxon>
    </lineage>
</organism>
<keyword evidence="3" id="KW-1185">Reference proteome</keyword>
<protein>
    <submittedName>
        <fullName evidence="2">Uncharacterized protein</fullName>
    </submittedName>
</protein>
<evidence type="ECO:0000256" key="1">
    <source>
        <dbReference type="SAM" id="MobiDB-lite"/>
    </source>
</evidence>
<feature type="non-terminal residue" evidence="2">
    <location>
        <position position="1"/>
    </location>
</feature>
<feature type="region of interest" description="Disordered" evidence="1">
    <location>
        <begin position="166"/>
        <end position="185"/>
    </location>
</feature>
<proteinExistence type="predicted"/>
<evidence type="ECO:0000313" key="2">
    <source>
        <dbReference type="EMBL" id="EJK67408.1"/>
    </source>
</evidence>
<gene>
    <name evidence="2" type="ORF">THAOC_11563</name>
</gene>
<dbReference type="EMBL" id="AGNL01013178">
    <property type="protein sequence ID" value="EJK67408.1"/>
    <property type="molecule type" value="Genomic_DNA"/>
</dbReference>
<name>K0SM72_THAOC</name>
<feature type="compositionally biased region" description="Basic and acidic residues" evidence="1">
    <location>
        <begin position="15"/>
        <end position="24"/>
    </location>
</feature>
<feature type="region of interest" description="Disordered" evidence="1">
    <location>
        <begin position="1"/>
        <end position="32"/>
    </location>
</feature>